<dbReference type="InterPro" id="IPR001611">
    <property type="entry name" value="Leu-rich_rpt"/>
</dbReference>
<dbReference type="Gene3D" id="3.80.10.10">
    <property type="entry name" value="Ribonuclease Inhibitor"/>
    <property type="match status" value="1"/>
</dbReference>
<dbReference type="Gramene" id="Kaladp0011s0890.1.v1.1">
    <property type="protein sequence ID" value="Kaladp0011s0890.1.v1.1"/>
    <property type="gene ID" value="Kaladp0011s0890.v1.1"/>
</dbReference>
<dbReference type="Proteomes" id="UP000594263">
    <property type="component" value="Unplaced"/>
</dbReference>
<dbReference type="PROSITE" id="PS51450">
    <property type="entry name" value="LRR"/>
    <property type="match status" value="3"/>
</dbReference>
<evidence type="ECO:0000256" key="1">
    <source>
        <dbReference type="ARBA" id="ARBA00022614"/>
    </source>
</evidence>
<accession>A0A7N0RI59</accession>
<organism evidence="4 5">
    <name type="scientific">Kalanchoe fedtschenkoi</name>
    <name type="common">Lavender scallops</name>
    <name type="synonym">South American air plant</name>
    <dbReference type="NCBI Taxonomy" id="63787"/>
    <lineage>
        <taxon>Eukaryota</taxon>
        <taxon>Viridiplantae</taxon>
        <taxon>Streptophyta</taxon>
        <taxon>Embryophyta</taxon>
        <taxon>Tracheophyta</taxon>
        <taxon>Spermatophyta</taxon>
        <taxon>Magnoliopsida</taxon>
        <taxon>eudicotyledons</taxon>
        <taxon>Gunneridae</taxon>
        <taxon>Pentapetalae</taxon>
        <taxon>Saxifragales</taxon>
        <taxon>Crassulaceae</taxon>
        <taxon>Kalanchoe</taxon>
    </lineage>
</organism>
<reference evidence="4" key="1">
    <citation type="submission" date="2021-01" db="UniProtKB">
        <authorList>
            <consortium name="EnsemblPlants"/>
        </authorList>
    </citation>
    <scope>IDENTIFICATION</scope>
</reference>
<dbReference type="SUPFAM" id="SSF52075">
    <property type="entry name" value="Outer arm dynein light chain 1"/>
    <property type="match status" value="1"/>
</dbReference>
<dbReference type="FunFam" id="3.80.10.10:FF:000320">
    <property type="entry name" value="Protein phosphatase 1 regulatory subunit pprA"/>
    <property type="match status" value="1"/>
</dbReference>
<protein>
    <submittedName>
        <fullName evidence="4">Uncharacterized protein</fullName>
    </submittedName>
</protein>
<dbReference type="InterPro" id="IPR032675">
    <property type="entry name" value="LRR_dom_sf"/>
</dbReference>
<keyword evidence="5" id="KW-1185">Reference proteome</keyword>
<dbReference type="SMART" id="SM00365">
    <property type="entry name" value="LRR_SD22"/>
    <property type="match status" value="4"/>
</dbReference>
<dbReference type="EnsemblPlants" id="Kaladp0011s0890.1.v1.1">
    <property type="protein sequence ID" value="Kaladp0011s0890.1.v1.1"/>
    <property type="gene ID" value="Kaladp0011s0890.v1.1"/>
</dbReference>
<evidence type="ECO:0000313" key="5">
    <source>
        <dbReference type="Proteomes" id="UP000594263"/>
    </source>
</evidence>
<feature type="region of interest" description="Disordered" evidence="3">
    <location>
        <begin position="106"/>
        <end position="223"/>
    </location>
</feature>
<feature type="region of interest" description="Disordered" evidence="3">
    <location>
        <begin position="577"/>
        <end position="620"/>
    </location>
</feature>
<dbReference type="PANTHER" id="PTHR15454:SF7">
    <property type="entry name" value="OS07G0106100 PROTEIN"/>
    <property type="match status" value="1"/>
</dbReference>
<dbReference type="PANTHER" id="PTHR15454">
    <property type="entry name" value="NISCHARIN RELATED"/>
    <property type="match status" value="1"/>
</dbReference>
<feature type="compositionally biased region" description="Basic and acidic residues" evidence="3">
    <location>
        <begin position="183"/>
        <end position="194"/>
    </location>
</feature>
<dbReference type="SMART" id="SM00369">
    <property type="entry name" value="LRR_TYP"/>
    <property type="match status" value="3"/>
</dbReference>
<feature type="compositionally biased region" description="Basic and acidic residues" evidence="3">
    <location>
        <begin position="118"/>
        <end position="144"/>
    </location>
</feature>
<keyword evidence="2" id="KW-0677">Repeat</keyword>
<evidence type="ECO:0000256" key="2">
    <source>
        <dbReference type="ARBA" id="ARBA00022737"/>
    </source>
</evidence>
<feature type="compositionally biased region" description="Polar residues" evidence="3">
    <location>
        <begin position="582"/>
        <end position="591"/>
    </location>
</feature>
<sequence>MDEVAVRKTNKMFKLSCFHYQKPKKGHSFVAVKMQAQEANLPSTINPSLMVANEKVLISRRTKLEKSCSLIERDRSSDEFEANLTLVHEAGVKKSKSLGCVLLEESGASGSNNETETEETHDSNGLTGHDDKEDEVARYSDQHPESVQVGSKRANDASIFPVGGPEHLGEDGHTSSLTAQSDEPVKEGTSDRTARAMPVIVKSRSSPNIARHSPPGKPARSRSSLDLHVLDMRRKENSSHDVVDKHLGRDEDRDDGMRKNEADIYEITAEDGYDSYRHVAAKDWIMPVIEAGEKGQNAESSRSWGKVPREDFKTKRIEEWVMGLQHCGGPQEEEDRTPDSNEPLKRVTNGLTAVKLDAKVTPGMEDAKKYISALTPTSNAAHLENHGLVVIPFLSAFVGLKVLNLSGNAIVRITAGALPRGLHVLNLSKNHITTIEGLRELTRLRVLDLSYNRIFRIGHGLASCSSLKELYLAGNKISEVEGLHRLLKLNVIDLRFNKLSTTKSLGQLAANYHTLQAISLEGNPAQKNVGDDQVKKYLQGLLPNLAYCNRQPIKSSSLKEAADRSFRLGISDRSLHSRKTAAQKTVTITSSHGRKTPAVVPAKVSRGRQGPLPPPSGAKA</sequence>
<dbReference type="InterPro" id="IPR003591">
    <property type="entry name" value="Leu-rich_rpt_typical-subtyp"/>
</dbReference>
<dbReference type="AlphaFoldDB" id="A0A7N0RI59"/>
<dbReference type="GO" id="GO:0005737">
    <property type="term" value="C:cytoplasm"/>
    <property type="evidence" value="ECO:0007669"/>
    <property type="project" value="TreeGrafter"/>
</dbReference>
<evidence type="ECO:0000256" key="3">
    <source>
        <dbReference type="SAM" id="MobiDB-lite"/>
    </source>
</evidence>
<name>A0A7N0RI59_KALFE</name>
<dbReference type="Pfam" id="PF13855">
    <property type="entry name" value="LRR_8"/>
    <property type="match status" value="1"/>
</dbReference>
<evidence type="ECO:0000313" key="4">
    <source>
        <dbReference type="EnsemblPlants" id="Kaladp0011s0890.1.v1.1"/>
    </source>
</evidence>
<proteinExistence type="predicted"/>
<keyword evidence="1" id="KW-0433">Leucine-rich repeat</keyword>
<feature type="compositionally biased region" description="Pro residues" evidence="3">
    <location>
        <begin position="611"/>
        <end position="620"/>
    </location>
</feature>